<proteinExistence type="predicted"/>
<organism evidence="1 2">
    <name type="scientific">Segatella copri</name>
    <dbReference type="NCBI Taxonomy" id="165179"/>
    <lineage>
        <taxon>Bacteria</taxon>
        <taxon>Pseudomonadati</taxon>
        <taxon>Bacteroidota</taxon>
        <taxon>Bacteroidia</taxon>
        <taxon>Bacteroidales</taxon>
        <taxon>Prevotellaceae</taxon>
        <taxon>Segatella</taxon>
    </lineage>
</organism>
<dbReference type="RefSeq" id="WP_264948304.1">
    <property type="nucleotide sequence ID" value="NZ_DAWEAY010000022.1"/>
</dbReference>
<sequence>MRITEEQERILGSLHCERLSSNVDNFRLVDDFYNGRNPSIVNTLQNEAYEDDANHRVAYYVVKNNSGEILFYFSLKCGLLYDEFLEGDRLLDMKENWR</sequence>
<evidence type="ECO:0000313" key="2">
    <source>
        <dbReference type="Proteomes" id="UP001208620"/>
    </source>
</evidence>
<gene>
    <name evidence="1" type="ORF">ONT01_02505</name>
</gene>
<dbReference type="AlphaFoldDB" id="A0AAW5UG22"/>
<accession>A0AAW5UG22</accession>
<dbReference type="EMBL" id="JAPDVD010000001">
    <property type="protein sequence ID" value="MCW4136666.1"/>
    <property type="molecule type" value="Genomic_DNA"/>
</dbReference>
<evidence type="ECO:0000313" key="1">
    <source>
        <dbReference type="EMBL" id="MCW4136666.1"/>
    </source>
</evidence>
<name>A0AAW5UG22_9BACT</name>
<reference evidence="1" key="1">
    <citation type="submission" date="2022-11" db="EMBL/GenBank/DDBJ databases">
        <title>Genomic repertoires linked with pathogenic potency of arthritogenic Prevotella copri isolated from the gut of rheumatoid arthritis patients.</title>
        <authorList>
            <person name="Nii T."/>
            <person name="Maeda Y."/>
            <person name="Motooka D."/>
            <person name="Naito M."/>
            <person name="Matsumoto Y."/>
            <person name="Ogawa T."/>
            <person name="Oguro-Igashira E."/>
            <person name="Kishikawa T."/>
            <person name="Yamashita M."/>
            <person name="Koizumi S."/>
            <person name="Kurakawa T."/>
            <person name="Okumura R."/>
            <person name="Kayama H."/>
            <person name="Murakami M."/>
            <person name="Sakaguchi T."/>
            <person name="Das B."/>
            <person name="Nakamura S."/>
            <person name="Okada Y."/>
            <person name="Kumanogoh A."/>
            <person name="Takeda K."/>
        </authorList>
    </citation>
    <scope>NUCLEOTIDE SEQUENCE</scope>
    <source>
        <strain evidence="1">H105_2-2</strain>
    </source>
</reference>
<comment type="caution">
    <text evidence="1">The sequence shown here is derived from an EMBL/GenBank/DDBJ whole genome shotgun (WGS) entry which is preliminary data.</text>
</comment>
<protein>
    <submittedName>
        <fullName evidence="1">Uncharacterized protein</fullName>
    </submittedName>
</protein>
<dbReference type="Proteomes" id="UP001208620">
    <property type="component" value="Unassembled WGS sequence"/>
</dbReference>